<sequence>MTTDDTDHRKQLRARLDTLEGANGRGWENRKSWFEQVYTTADGDTNEIPWAELKPKAPLVEWLEHNKGEGRTALDVGCGLGDNANALYEAGWKTSAFDVAPTAIEWAQKRFPTGEIEFRCADLFNPPADWVGKFDLVYECFTLQAIGIEMRGDVVKPLKSLVAPGGTLIILGRYYDGTGERSGPPWPLTDEEIAEYYGDDFEEAARKTFVQHKDDGRKIPHIWLELKRST</sequence>
<evidence type="ECO:0000313" key="5">
    <source>
        <dbReference type="Proteomes" id="UP000199598"/>
    </source>
</evidence>
<dbReference type="Pfam" id="PF05724">
    <property type="entry name" value="TPMT"/>
    <property type="match status" value="1"/>
</dbReference>
<keyword evidence="1" id="KW-0489">Methyltransferase</keyword>
<proteinExistence type="predicted"/>
<dbReference type="InterPro" id="IPR029063">
    <property type="entry name" value="SAM-dependent_MTases_sf"/>
</dbReference>
<name>A0A1I4B4Z4_9HYPH</name>
<evidence type="ECO:0000313" key="4">
    <source>
        <dbReference type="EMBL" id="SFK63623.1"/>
    </source>
</evidence>
<dbReference type="EMBL" id="FOSK01000007">
    <property type="protein sequence ID" value="SFK63623.1"/>
    <property type="molecule type" value="Genomic_DNA"/>
</dbReference>
<comment type="caution">
    <text evidence="4">The sequence shown here is derived from an EMBL/GenBank/DDBJ whole genome shotgun (WGS) entry which is preliminary data.</text>
</comment>
<dbReference type="Proteomes" id="UP000199598">
    <property type="component" value="Unassembled WGS sequence"/>
</dbReference>
<evidence type="ECO:0000256" key="3">
    <source>
        <dbReference type="ARBA" id="ARBA00022691"/>
    </source>
</evidence>
<dbReference type="SUPFAM" id="SSF53335">
    <property type="entry name" value="S-adenosyl-L-methionine-dependent methyltransferases"/>
    <property type="match status" value="1"/>
</dbReference>
<accession>A0A1I4B4Z4</accession>
<dbReference type="CDD" id="cd02440">
    <property type="entry name" value="AdoMet_MTases"/>
    <property type="match status" value="1"/>
</dbReference>
<evidence type="ECO:0000256" key="1">
    <source>
        <dbReference type="ARBA" id="ARBA00022603"/>
    </source>
</evidence>
<gene>
    <name evidence="4" type="ORF">SAMN04488518_107128</name>
</gene>
<dbReference type="RefSeq" id="WP_093520475.1">
    <property type="nucleotide sequence ID" value="NZ_FOSK01000007.1"/>
</dbReference>
<reference evidence="4 5" key="1">
    <citation type="submission" date="2016-10" db="EMBL/GenBank/DDBJ databases">
        <authorList>
            <person name="Varghese N."/>
            <person name="Submissions S."/>
        </authorList>
    </citation>
    <scope>NUCLEOTIDE SEQUENCE [LARGE SCALE GENOMIC DNA]</scope>
    <source>
        <strain evidence="4 5">DSM 16392</strain>
    </source>
</reference>
<dbReference type="Gene3D" id="3.40.50.150">
    <property type="entry name" value="Vaccinia Virus protein VP39"/>
    <property type="match status" value="1"/>
</dbReference>
<dbReference type="InterPro" id="IPR008854">
    <property type="entry name" value="TPMT"/>
</dbReference>
<dbReference type="PANTHER" id="PTHR43464">
    <property type="entry name" value="METHYLTRANSFERASE"/>
    <property type="match status" value="1"/>
</dbReference>
<keyword evidence="5" id="KW-1185">Reference proteome</keyword>
<keyword evidence="2" id="KW-0808">Transferase</keyword>
<organism evidence="4 5">
    <name type="scientific">Pseudovibrio ascidiaceicola</name>
    <dbReference type="NCBI Taxonomy" id="285279"/>
    <lineage>
        <taxon>Bacteria</taxon>
        <taxon>Pseudomonadati</taxon>
        <taxon>Pseudomonadota</taxon>
        <taxon>Alphaproteobacteria</taxon>
        <taxon>Hyphomicrobiales</taxon>
        <taxon>Stappiaceae</taxon>
        <taxon>Pseudovibrio</taxon>
    </lineage>
</organism>
<evidence type="ECO:0000256" key="2">
    <source>
        <dbReference type="ARBA" id="ARBA00022679"/>
    </source>
</evidence>
<protein>
    <submittedName>
        <fullName evidence="4">Thiopurine S-methyltransferase (TPMT)</fullName>
    </submittedName>
</protein>
<dbReference type="PANTHER" id="PTHR43464:SF19">
    <property type="entry name" value="UBIQUINONE BIOSYNTHESIS O-METHYLTRANSFERASE, MITOCHONDRIAL"/>
    <property type="match status" value="1"/>
</dbReference>
<keyword evidence="3" id="KW-0949">S-adenosyl-L-methionine</keyword>